<dbReference type="Pfam" id="PF04972">
    <property type="entry name" value="BON"/>
    <property type="match status" value="1"/>
</dbReference>
<dbReference type="InterPro" id="IPR007055">
    <property type="entry name" value="BON_dom"/>
</dbReference>
<feature type="signal peptide" evidence="1">
    <location>
        <begin position="1"/>
        <end position="27"/>
    </location>
</feature>
<reference evidence="3 4" key="1">
    <citation type="submission" date="2023-11" db="EMBL/GenBank/DDBJ databases">
        <title>Paucibacter sp. nov., isolated from fresh soil in Korea.</title>
        <authorList>
            <person name="Le N.T.T."/>
        </authorList>
    </citation>
    <scope>NUCLEOTIDE SEQUENCE [LARGE SCALE GENOMIC DNA]</scope>
    <source>
        <strain evidence="3 4">R3-3</strain>
    </source>
</reference>
<dbReference type="PROSITE" id="PS50914">
    <property type="entry name" value="BON"/>
    <property type="match status" value="1"/>
</dbReference>
<comment type="caution">
    <text evidence="3">The sequence shown here is derived from an EMBL/GenBank/DDBJ whole genome shotgun (WGS) entry which is preliminary data.</text>
</comment>
<dbReference type="PANTHER" id="PTHR34606:SF16">
    <property type="entry name" value="BON DOMAIN-CONTAINING PROTEIN"/>
    <property type="match status" value="1"/>
</dbReference>
<dbReference type="Gene3D" id="3.30.1340.30">
    <property type="match status" value="1"/>
</dbReference>
<proteinExistence type="predicted"/>
<feature type="domain" description="BON" evidence="2">
    <location>
        <begin position="40"/>
        <end position="108"/>
    </location>
</feature>
<dbReference type="InterPro" id="IPR051686">
    <property type="entry name" value="Lipoprotein_DolP"/>
</dbReference>
<protein>
    <submittedName>
        <fullName evidence="3">BON domain-containing protein</fullName>
    </submittedName>
</protein>
<dbReference type="Proteomes" id="UP001285263">
    <property type="component" value="Unassembled WGS sequence"/>
</dbReference>
<dbReference type="RefSeq" id="WP_320423288.1">
    <property type="nucleotide sequence ID" value="NZ_JAXCLA010000004.1"/>
</dbReference>
<dbReference type="SMART" id="SM00749">
    <property type="entry name" value="BON"/>
    <property type="match status" value="1"/>
</dbReference>
<dbReference type="PANTHER" id="PTHR34606">
    <property type="entry name" value="BON DOMAIN-CONTAINING PROTEIN"/>
    <property type="match status" value="1"/>
</dbReference>
<accession>A0ABU5DJF8</accession>
<keyword evidence="1" id="KW-0732">Signal</keyword>
<evidence type="ECO:0000259" key="2">
    <source>
        <dbReference type="PROSITE" id="PS50914"/>
    </source>
</evidence>
<name>A0ABU5DJF8_9BURK</name>
<keyword evidence="4" id="KW-1185">Reference proteome</keyword>
<feature type="chain" id="PRO_5047063017" evidence="1">
    <location>
        <begin position="28"/>
        <end position="108"/>
    </location>
</feature>
<dbReference type="InterPro" id="IPR014004">
    <property type="entry name" value="Transpt-assoc_nodulatn_dom_bac"/>
</dbReference>
<evidence type="ECO:0000256" key="1">
    <source>
        <dbReference type="SAM" id="SignalP"/>
    </source>
</evidence>
<dbReference type="EMBL" id="JAXCLA010000004">
    <property type="protein sequence ID" value="MDY0745379.1"/>
    <property type="molecule type" value="Genomic_DNA"/>
</dbReference>
<evidence type="ECO:0000313" key="4">
    <source>
        <dbReference type="Proteomes" id="UP001285263"/>
    </source>
</evidence>
<gene>
    <name evidence="3" type="ORF">SNE35_12730</name>
</gene>
<sequence length="108" mass="11310">MTTTLTRKTLAACVLGLATLAVLPGCAVTRGQEKVGAYIDDSSITASVKTKMLADKTVDGTSIKIETLNGEVLLSGFAKNSTEKANAEAIARNTDGVKRVRNEIVVRG</sequence>
<organism evidence="3 4">
    <name type="scientific">Roseateles agri</name>
    <dbReference type="NCBI Taxonomy" id="3098619"/>
    <lineage>
        <taxon>Bacteria</taxon>
        <taxon>Pseudomonadati</taxon>
        <taxon>Pseudomonadota</taxon>
        <taxon>Betaproteobacteria</taxon>
        <taxon>Burkholderiales</taxon>
        <taxon>Sphaerotilaceae</taxon>
        <taxon>Roseateles</taxon>
    </lineage>
</organism>
<evidence type="ECO:0000313" key="3">
    <source>
        <dbReference type="EMBL" id="MDY0745379.1"/>
    </source>
</evidence>